<evidence type="ECO:0000313" key="4">
    <source>
        <dbReference type="Proteomes" id="UP000548582"/>
    </source>
</evidence>
<gene>
    <name evidence="3" type="ORF">GWK16_14910</name>
</gene>
<comment type="caution">
    <text evidence="3">The sequence shown here is derived from an EMBL/GenBank/DDBJ whole genome shotgun (WGS) entry which is preliminary data.</text>
</comment>
<evidence type="ECO:0008006" key="5">
    <source>
        <dbReference type="Google" id="ProtNLM"/>
    </source>
</evidence>
<dbReference type="PANTHER" id="PTHR42928">
    <property type="entry name" value="TRICARBOXYLATE-BINDING PROTEIN"/>
    <property type="match status" value="1"/>
</dbReference>
<dbReference type="PANTHER" id="PTHR42928:SF5">
    <property type="entry name" value="BLR1237 PROTEIN"/>
    <property type="match status" value="1"/>
</dbReference>
<evidence type="ECO:0000256" key="2">
    <source>
        <dbReference type="SAM" id="SignalP"/>
    </source>
</evidence>
<organism evidence="3 4">
    <name type="scientific">Neoroseomonas marina</name>
    <dbReference type="NCBI Taxonomy" id="1232220"/>
    <lineage>
        <taxon>Bacteria</taxon>
        <taxon>Pseudomonadati</taxon>
        <taxon>Pseudomonadota</taxon>
        <taxon>Alphaproteobacteria</taxon>
        <taxon>Acetobacterales</taxon>
        <taxon>Acetobacteraceae</taxon>
        <taxon>Neoroseomonas</taxon>
    </lineage>
</organism>
<dbReference type="RefSeq" id="WP_170054777.1">
    <property type="nucleotide sequence ID" value="NZ_JABBKX010000005.1"/>
</dbReference>
<dbReference type="InterPro" id="IPR005064">
    <property type="entry name" value="BUG"/>
</dbReference>
<feature type="signal peptide" evidence="2">
    <location>
        <begin position="1"/>
        <end position="22"/>
    </location>
</feature>
<dbReference type="Pfam" id="PF03401">
    <property type="entry name" value="TctC"/>
    <property type="match status" value="1"/>
</dbReference>
<accession>A0A848EGJ9</accession>
<protein>
    <recommendedName>
        <fullName evidence="5">Tripartite tricarboxylate transporter substrate binding protein</fullName>
    </recommendedName>
</protein>
<dbReference type="Gene3D" id="3.40.190.10">
    <property type="entry name" value="Periplasmic binding protein-like II"/>
    <property type="match status" value="1"/>
</dbReference>
<comment type="similarity">
    <text evidence="1">Belongs to the UPF0065 (bug) family.</text>
</comment>
<dbReference type="PIRSF" id="PIRSF017082">
    <property type="entry name" value="YflP"/>
    <property type="match status" value="1"/>
</dbReference>
<dbReference type="InterPro" id="IPR042100">
    <property type="entry name" value="Bug_dom1"/>
</dbReference>
<dbReference type="AlphaFoldDB" id="A0A848EGJ9"/>
<dbReference type="Gene3D" id="3.40.190.150">
    <property type="entry name" value="Bordetella uptake gene, domain 1"/>
    <property type="match status" value="1"/>
</dbReference>
<name>A0A848EGJ9_9PROT</name>
<proteinExistence type="inferred from homology"/>
<feature type="chain" id="PRO_5032898674" description="Tripartite tricarboxylate transporter substrate binding protein" evidence="2">
    <location>
        <begin position="23"/>
        <end position="322"/>
    </location>
</feature>
<dbReference type="SUPFAM" id="SSF53850">
    <property type="entry name" value="Periplasmic binding protein-like II"/>
    <property type="match status" value="1"/>
</dbReference>
<sequence>MMPRRTLGLAGAAIAVAPLARAQVAWPEKPVRLIIGYPAGGPTDFGGRLLQDPLGRLWGQPIVIENRPGASQVIASEVVARSPADGYTLFLAASTHASNAAVYARLPYDTLADFTPIVNIYASPTVLFVGRDSPLRSVADLVAAARRDPGGLAFASSGNGSSGHFALEMFRRKAGIDITHVAFRGAAPALQEVMAGRVPATFSTLSGAIGLARDGGIRPLAIGGPQRVEVLPSVPTLEEAGFGIPDTSPWYGFIGPKGLPRPIVDRVANDTLGLLRDMAIRRRIVDAGGVVLAEGPEPFDARIRRELAENAVIAREAGIRVE</sequence>
<dbReference type="Proteomes" id="UP000548582">
    <property type="component" value="Unassembled WGS sequence"/>
</dbReference>
<keyword evidence="4" id="KW-1185">Reference proteome</keyword>
<keyword evidence="2" id="KW-0732">Signal</keyword>
<evidence type="ECO:0000256" key="1">
    <source>
        <dbReference type="ARBA" id="ARBA00006987"/>
    </source>
</evidence>
<reference evidence="3 4" key="1">
    <citation type="submission" date="2020-03" db="EMBL/GenBank/DDBJ databases">
        <authorList>
            <person name="Sun Q."/>
        </authorList>
    </citation>
    <scope>NUCLEOTIDE SEQUENCE [LARGE SCALE GENOMIC DNA]</scope>
    <source>
        <strain evidence="3 4">JC162</strain>
    </source>
</reference>
<dbReference type="EMBL" id="JABBKX010000005">
    <property type="protein sequence ID" value="NMJ42535.1"/>
    <property type="molecule type" value="Genomic_DNA"/>
</dbReference>
<evidence type="ECO:0000313" key="3">
    <source>
        <dbReference type="EMBL" id="NMJ42535.1"/>
    </source>
</evidence>